<dbReference type="EC" id="3.1.3.16" evidence="1"/>
<dbReference type="InterPro" id="IPR029052">
    <property type="entry name" value="Metallo-depent_PP-like"/>
</dbReference>
<reference evidence="1 2" key="1">
    <citation type="submission" date="2020-08" db="EMBL/GenBank/DDBJ databases">
        <title>Genomic Encyclopedia of Type Strains, Phase III (KMG-III): the genomes of soil and plant-associated and newly described type strains.</title>
        <authorList>
            <person name="Whitman W."/>
        </authorList>
    </citation>
    <scope>NUCLEOTIDE SEQUENCE [LARGE SCALE GENOMIC DNA]</scope>
    <source>
        <strain evidence="1 2">CECT 8803</strain>
    </source>
</reference>
<dbReference type="Gene3D" id="3.60.21.10">
    <property type="match status" value="1"/>
</dbReference>
<accession>A0A839SPV7</accession>
<keyword evidence="1" id="KW-0378">Hydrolase</keyword>
<comment type="caution">
    <text evidence="1">The sequence shown here is derived from an EMBL/GenBank/DDBJ whole genome shotgun (WGS) entry which is preliminary data.</text>
</comment>
<sequence>MDSGRMGENSIRLFSFDQERSLVEVNPTKAVTTNRQKFAVLKGGRRVWAVGSVHGEATRLMALHDILADKLQPGDQLVYLGNLIGRGSQVSETLDEAISFRRLFLSRPGALVCDLAYLRGSQEEMWQKMLQLQFATDPRSVLAWMLQQGVGATIEAYASTRAEAERAASGGVISITRWSGQLRQQMQKHPGHYQFFAALRRAAFTDDGALLFVHAGIAPERPLDAQKDTFWWGGQGFQRISEPYGNYRRVVRGFAADHPGLLLEDHRATLDAGCGFGGPLIAACLDSEGALQDSIDV</sequence>
<name>A0A839SPV7_9PROT</name>
<proteinExistence type="predicted"/>
<protein>
    <submittedName>
        <fullName evidence="1">Serine/threonine protein phosphatase 1</fullName>
        <ecNumber evidence="1">3.1.3.16</ecNumber>
    </submittedName>
</protein>
<dbReference type="SUPFAM" id="SSF56300">
    <property type="entry name" value="Metallo-dependent phosphatases"/>
    <property type="match status" value="1"/>
</dbReference>
<evidence type="ECO:0000313" key="1">
    <source>
        <dbReference type="EMBL" id="MBB3063969.1"/>
    </source>
</evidence>
<gene>
    <name evidence="1" type="ORF">FHR98_000234</name>
</gene>
<organism evidence="1 2">
    <name type="scientific">Limibacillus halophilus</name>
    <dbReference type="NCBI Taxonomy" id="1579333"/>
    <lineage>
        <taxon>Bacteria</taxon>
        <taxon>Pseudomonadati</taxon>
        <taxon>Pseudomonadota</taxon>
        <taxon>Alphaproteobacteria</taxon>
        <taxon>Rhodospirillales</taxon>
        <taxon>Rhodovibrionaceae</taxon>
        <taxon>Limibacillus</taxon>
    </lineage>
</organism>
<dbReference type="GO" id="GO:0004722">
    <property type="term" value="F:protein serine/threonine phosphatase activity"/>
    <property type="evidence" value="ECO:0007669"/>
    <property type="project" value="UniProtKB-EC"/>
</dbReference>
<keyword evidence="2" id="KW-1185">Reference proteome</keyword>
<dbReference type="AlphaFoldDB" id="A0A839SPV7"/>
<dbReference type="Proteomes" id="UP000581135">
    <property type="component" value="Unassembled WGS sequence"/>
</dbReference>
<dbReference type="RefSeq" id="WP_221205664.1">
    <property type="nucleotide sequence ID" value="NZ_JACHXA010000001.1"/>
</dbReference>
<evidence type="ECO:0000313" key="2">
    <source>
        <dbReference type="Proteomes" id="UP000581135"/>
    </source>
</evidence>
<dbReference type="EMBL" id="JACHXA010000001">
    <property type="protein sequence ID" value="MBB3063969.1"/>
    <property type="molecule type" value="Genomic_DNA"/>
</dbReference>